<protein>
    <submittedName>
        <fullName evidence="5">Glycosyl transferase family 2</fullName>
    </submittedName>
</protein>
<dbReference type="PANTHER" id="PTHR43685">
    <property type="entry name" value="GLYCOSYLTRANSFERASE"/>
    <property type="match status" value="1"/>
</dbReference>
<proteinExistence type="inferred from homology"/>
<evidence type="ECO:0000259" key="4">
    <source>
        <dbReference type="Pfam" id="PF00535"/>
    </source>
</evidence>
<accession>A0A158GLV4</accession>
<evidence type="ECO:0000256" key="2">
    <source>
        <dbReference type="ARBA" id="ARBA00022676"/>
    </source>
</evidence>
<dbReference type="InterPro" id="IPR001173">
    <property type="entry name" value="Glyco_trans_2-like"/>
</dbReference>
<comment type="similarity">
    <text evidence="1">Belongs to the glycosyltransferase 2 family.</text>
</comment>
<name>A0A158GLV4_9BURK</name>
<gene>
    <name evidence="5" type="ORF">AWB69_02874</name>
</gene>
<organism evidence="5 6">
    <name type="scientific">Caballeronia udeis</name>
    <dbReference type="NCBI Taxonomy" id="1232866"/>
    <lineage>
        <taxon>Bacteria</taxon>
        <taxon>Pseudomonadati</taxon>
        <taxon>Pseudomonadota</taxon>
        <taxon>Betaproteobacteria</taxon>
        <taxon>Burkholderiales</taxon>
        <taxon>Burkholderiaceae</taxon>
        <taxon>Caballeronia</taxon>
    </lineage>
</organism>
<dbReference type="EMBL" id="FCOK02000016">
    <property type="protein sequence ID" value="SAL32781.1"/>
    <property type="molecule type" value="Genomic_DNA"/>
</dbReference>
<dbReference type="InterPro" id="IPR029044">
    <property type="entry name" value="Nucleotide-diphossugar_trans"/>
</dbReference>
<dbReference type="AlphaFoldDB" id="A0A158GLV4"/>
<dbReference type="CDD" id="cd00761">
    <property type="entry name" value="Glyco_tranf_GTA_type"/>
    <property type="match status" value="1"/>
</dbReference>
<dbReference type="GO" id="GO:0016757">
    <property type="term" value="F:glycosyltransferase activity"/>
    <property type="evidence" value="ECO:0007669"/>
    <property type="project" value="UniProtKB-KW"/>
</dbReference>
<dbReference type="InterPro" id="IPR050834">
    <property type="entry name" value="Glycosyltransf_2"/>
</dbReference>
<sequence length="299" mass="33640">MPELKISVLMPVHNGARFIEEAVNSILQQDYRNFELLIVDDGSDDDTPMIASRMSRSDKRIHVLRQDKSGIVAALNHGINRAAGRYLARMDADDIAHPKRLGLQLAKMEAEPRLVACGTDIVKFGEVDQYVATPPTDEACKALLMIESCFAHPTVMMRAQVIRQKGIEYRADAEYVEDYRLWTDLVPYGEFANISLPLLRYRIHGGQVGSRRIARQRDAHVGIAKDVLKRHGCTVQTGELSEFLWPSDSGVQKAIAYFLGTGDLARNINATAPTCSWLHKRTRRIRVRNTVKMAARKDI</sequence>
<keyword evidence="2" id="KW-0328">Glycosyltransferase</keyword>
<dbReference type="OrthoDB" id="9802649at2"/>
<dbReference type="Proteomes" id="UP000054683">
    <property type="component" value="Unassembled WGS sequence"/>
</dbReference>
<dbReference type="Gene3D" id="3.90.550.10">
    <property type="entry name" value="Spore Coat Polysaccharide Biosynthesis Protein SpsA, Chain A"/>
    <property type="match status" value="1"/>
</dbReference>
<evidence type="ECO:0000313" key="5">
    <source>
        <dbReference type="EMBL" id="SAL32781.1"/>
    </source>
</evidence>
<evidence type="ECO:0000256" key="1">
    <source>
        <dbReference type="ARBA" id="ARBA00006739"/>
    </source>
</evidence>
<reference evidence="5 6" key="1">
    <citation type="submission" date="2016-01" db="EMBL/GenBank/DDBJ databases">
        <authorList>
            <person name="Oliw E.H."/>
        </authorList>
    </citation>
    <scope>NUCLEOTIDE SEQUENCE [LARGE SCALE GENOMIC DNA]</scope>
    <source>
        <strain evidence="5">LMG 27134</strain>
    </source>
</reference>
<dbReference type="SUPFAM" id="SSF53448">
    <property type="entry name" value="Nucleotide-diphospho-sugar transferases"/>
    <property type="match status" value="1"/>
</dbReference>
<keyword evidence="3 5" id="KW-0808">Transferase</keyword>
<evidence type="ECO:0000256" key="3">
    <source>
        <dbReference type="ARBA" id="ARBA00022679"/>
    </source>
</evidence>
<dbReference type="Pfam" id="PF00535">
    <property type="entry name" value="Glycos_transf_2"/>
    <property type="match status" value="1"/>
</dbReference>
<dbReference type="PANTHER" id="PTHR43685:SF5">
    <property type="entry name" value="GLYCOSYLTRANSFERASE EPSE-RELATED"/>
    <property type="match status" value="1"/>
</dbReference>
<feature type="domain" description="Glycosyltransferase 2-like" evidence="4">
    <location>
        <begin position="7"/>
        <end position="145"/>
    </location>
</feature>
<evidence type="ECO:0000313" key="6">
    <source>
        <dbReference type="Proteomes" id="UP000054683"/>
    </source>
</evidence>